<reference evidence="1 2" key="2">
    <citation type="submission" date="2018-11" db="EMBL/GenBank/DDBJ databases">
        <authorList>
            <consortium name="Pathogen Informatics"/>
        </authorList>
    </citation>
    <scope>NUCLEOTIDE SEQUENCE [LARGE SCALE GENOMIC DNA]</scope>
</reference>
<organism evidence="3">
    <name type="scientific">Thelazia callipaeda</name>
    <name type="common">Oriental eyeworm</name>
    <name type="synonym">Parasitic nematode</name>
    <dbReference type="NCBI Taxonomy" id="103827"/>
    <lineage>
        <taxon>Eukaryota</taxon>
        <taxon>Metazoa</taxon>
        <taxon>Ecdysozoa</taxon>
        <taxon>Nematoda</taxon>
        <taxon>Chromadorea</taxon>
        <taxon>Rhabditida</taxon>
        <taxon>Spirurina</taxon>
        <taxon>Spiruromorpha</taxon>
        <taxon>Thelazioidea</taxon>
        <taxon>Thelaziidae</taxon>
        <taxon>Thelazia</taxon>
    </lineage>
</organism>
<dbReference type="EMBL" id="UYYF01005562">
    <property type="protein sequence ID" value="VDN08605.1"/>
    <property type="molecule type" value="Genomic_DNA"/>
</dbReference>
<accession>A0A0N5DCI6</accession>
<reference evidence="3" key="1">
    <citation type="submission" date="2017-02" db="UniProtKB">
        <authorList>
            <consortium name="WormBaseParasite"/>
        </authorList>
    </citation>
    <scope>IDENTIFICATION</scope>
</reference>
<gene>
    <name evidence="1" type="ORF">TCLT_LOCUS10887</name>
</gene>
<dbReference type="WBParaSite" id="TCLT_0001091001-mRNA-1">
    <property type="protein sequence ID" value="TCLT_0001091001-mRNA-1"/>
    <property type="gene ID" value="TCLT_0001091001"/>
</dbReference>
<evidence type="ECO:0000313" key="3">
    <source>
        <dbReference type="WBParaSite" id="TCLT_0001091001-mRNA-1"/>
    </source>
</evidence>
<protein>
    <submittedName>
        <fullName evidence="3">Transposase</fullName>
    </submittedName>
</protein>
<dbReference type="OrthoDB" id="5872847at2759"/>
<evidence type="ECO:0000313" key="1">
    <source>
        <dbReference type="EMBL" id="VDN08605.1"/>
    </source>
</evidence>
<sequence length="57" mass="6338">MDEVILPEAIPHTASYHQATGLQSLSRQSSVSTLQFPEGKRAEIMYCRPGFDIVPAY</sequence>
<name>A0A0N5DCI6_THECL</name>
<evidence type="ECO:0000313" key="2">
    <source>
        <dbReference type="Proteomes" id="UP000276776"/>
    </source>
</evidence>
<proteinExistence type="predicted"/>
<dbReference type="Proteomes" id="UP000276776">
    <property type="component" value="Unassembled WGS sequence"/>
</dbReference>
<dbReference type="AlphaFoldDB" id="A0A0N5DCI6"/>
<keyword evidence="2" id="KW-1185">Reference proteome</keyword>